<accession>A0A7C9PKN1</accession>
<comment type="caution">
    <text evidence="1">The sequence shown here is derived from an EMBL/GenBank/DDBJ whole genome shotgun (WGS) entry which is preliminary data.</text>
</comment>
<dbReference type="Proteomes" id="UP000484255">
    <property type="component" value="Unassembled WGS sequence"/>
</dbReference>
<dbReference type="RefSeq" id="WP_163459738.1">
    <property type="nucleotide sequence ID" value="NZ_JAAGOH010000044.1"/>
</dbReference>
<evidence type="ECO:0000313" key="2">
    <source>
        <dbReference type="Proteomes" id="UP000484255"/>
    </source>
</evidence>
<evidence type="ECO:0000313" key="1">
    <source>
        <dbReference type="EMBL" id="NDY93711.1"/>
    </source>
</evidence>
<name>A0A7C9PKN1_9BURK</name>
<sequence>MKVHVLCPASSVTGGPEALHQFVDAGQQLGFDIGMVYLPEDDPDPTPAVFRLYAPRIWRDLADAPGNAVVVPETGTAQLLSLRHATRVHWWLSVEHFQLRAEAMRQAQGGGASAASPLDFVFDPRFGVVHLTQSEYARQWVERQGAPALMLTDYIRDEIVERARRLRTGPKDPLVAYNPKKGLEFTQRLMAASPPDITWVPIENMSPAEVAALLGRARAYVDFGPHPGRDRIPREAVLCGCTVITNTQGSAANGVDVPLPPSLKFDERHPLTVPQVLQRLREALTQPQRFAEPMAAYCRWVEDQRRVFFDEVFTVLATLEAQAAQRARRSA</sequence>
<reference evidence="1 2" key="1">
    <citation type="submission" date="2020-02" db="EMBL/GenBank/DDBJ databases">
        <title>Ideonella bacterium strain TBM-1.</title>
        <authorList>
            <person name="Chen W.-M."/>
        </authorList>
    </citation>
    <scope>NUCLEOTIDE SEQUENCE [LARGE SCALE GENOMIC DNA]</scope>
    <source>
        <strain evidence="1 2">TBM-1</strain>
    </source>
</reference>
<gene>
    <name evidence="1" type="ORF">G3A44_21200</name>
</gene>
<protein>
    <recommendedName>
        <fullName evidence="3">Glycosyltransferase</fullName>
    </recommendedName>
</protein>
<keyword evidence="2" id="KW-1185">Reference proteome</keyword>
<evidence type="ECO:0008006" key="3">
    <source>
        <dbReference type="Google" id="ProtNLM"/>
    </source>
</evidence>
<organism evidence="1 2">
    <name type="scientific">Ideonella livida</name>
    <dbReference type="NCBI Taxonomy" id="2707176"/>
    <lineage>
        <taxon>Bacteria</taxon>
        <taxon>Pseudomonadati</taxon>
        <taxon>Pseudomonadota</taxon>
        <taxon>Betaproteobacteria</taxon>
        <taxon>Burkholderiales</taxon>
        <taxon>Sphaerotilaceae</taxon>
        <taxon>Ideonella</taxon>
    </lineage>
</organism>
<dbReference type="EMBL" id="JAAGOH010000044">
    <property type="protein sequence ID" value="NDY93711.1"/>
    <property type="molecule type" value="Genomic_DNA"/>
</dbReference>
<proteinExistence type="predicted"/>
<dbReference type="AlphaFoldDB" id="A0A7C9PKN1"/>